<feature type="transmembrane region" description="Helical" evidence="9">
    <location>
        <begin position="33"/>
        <end position="55"/>
    </location>
</feature>
<feature type="transmembrane region" description="Helical" evidence="9">
    <location>
        <begin position="290"/>
        <end position="313"/>
    </location>
</feature>
<dbReference type="SUPFAM" id="SSF103473">
    <property type="entry name" value="MFS general substrate transporter"/>
    <property type="match status" value="1"/>
</dbReference>
<feature type="non-terminal residue" evidence="11">
    <location>
        <position position="318"/>
    </location>
</feature>
<feature type="transmembrane region" description="Helical" evidence="9">
    <location>
        <begin position="127"/>
        <end position="147"/>
    </location>
</feature>
<dbReference type="eggNOG" id="COG0477">
    <property type="taxonomic scope" value="Bacteria"/>
</dbReference>
<dbReference type="Gene3D" id="1.20.1720.10">
    <property type="entry name" value="Multidrug resistance protein D"/>
    <property type="match status" value="1"/>
</dbReference>
<dbReference type="EMBL" id="JZWV01001573">
    <property type="protein sequence ID" value="KJY18938.1"/>
    <property type="molecule type" value="Genomic_DNA"/>
</dbReference>
<dbReference type="Pfam" id="PF07690">
    <property type="entry name" value="MFS_1"/>
    <property type="match status" value="1"/>
</dbReference>
<proteinExistence type="inferred from homology"/>
<dbReference type="InterPro" id="IPR011701">
    <property type="entry name" value="MFS"/>
</dbReference>
<comment type="caution">
    <text evidence="11">The sequence shown here is derived from an EMBL/GenBank/DDBJ whole genome shotgun (WGS) entry which is preliminary data.</text>
</comment>
<dbReference type="GO" id="GO:0005886">
    <property type="term" value="C:plasma membrane"/>
    <property type="evidence" value="ECO:0007669"/>
    <property type="project" value="UniProtKB-SubCell"/>
</dbReference>
<dbReference type="FunFam" id="1.20.1720.10:FF:000004">
    <property type="entry name" value="EmrB/QacA family drug resistance transporter"/>
    <property type="match status" value="1"/>
</dbReference>
<feature type="transmembrane region" description="Helical" evidence="9">
    <location>
        <begin position="247"/>
        <end position="269"/>
    </location>
</feature>
<keyword evidence="7 9" id="KW-0472">Membrane</keyword>
<keyword evidence="4" id="KW-1003">Cell membrane</keyword>
<dbReference type="PANTHER" id="PTHR23501:SF197">
    <property type="entry name" value="COMD"/>
    <property type="match status" value="1"/>
</dbReference>
<evidence type="ECO:0000313" key="11">
    <source>
        <dbReference type="EMBL" id="KJY18938.1"/>
    </source>
</evidence>
<comment type="similarity">
    <text evidence="2">Belongs to the major facilitator superfamily. TCR/Tet family.</text>
</comment>
<keyword evidence="6 9" id="KW-1133">Transmembrane helix</keyword>
<evidence type="ECO:0000313" key="12">
    <source>
        <dbReference type="Proteomes" id="UP000033551"/>
    </source>
</evidence>
<feature type="domain" description="Major facilitator superfamily (MFS) profile" evidence="10">
    <location>
        <begin position="32"/>
        <end position="318"/>
    </location>
</feature>
<gene>
    <name evidence="11" type="ORF">VR44_39305</name>
</gene>
<sequence>MATTTPEGVRGGGRSETTSDGAPMTHSQIMKALSGLMLGMFVAILSSTIVSNALPQIISDLGGTQSSYTWVVTAALLSMTAATPLWGKLSDLFSKKLLVQISLVVYVLGSVVAGLSQNTGMLIACRVVQGIGVGGLSALAQIVMAAMISPRERGRYSGYLGAVFAVATVGGPLLGGVITDTSWLGWRWCFYVGVPFAVIALIVLQRTLHLPVVRRDVKVDWLGAFLISGAVSLLLIWVTQAGDSYDWISWTTLAMTGGAVALGLLFLLVESRASDPIIPLRLFRNKTISLASAASLFVGVAMFSGTVFFSQYFQLARG</sequence>
<dbReference type="InterPro" id="IPR020846">
    <property type="entry name" value="MFS_dom"/>
</dbReference>
<feature type="transmembrane region" description="Helical" evidence="9">
    <location>
        <begin position="67"/>
        <end position="85"/>
    </location>
</feature>
<dbReference type="RefSeq" id="WP_045952485.1">
    <property type="nucleotide sequence ID" value="NZ_JZWV01001573.1"/>
</dbReference>
<feature type="region of interest" description="Disordered" evidence="8">
    <location>
        <begin position="1"/>
        <end position="23"/>
    </location>
</feature>
<protein>
    <submittedName>
        <fullName evidence="11">Multidrug MFS transporter</fullName>
    </submittedName>
</protein>
<reference evidence="11 12" key="1">
    <citation type="submission" date="2015-02" db="EMBL/GenBank/DDBJ databases">
        <authorList>
            <person name="Ju K.-S."/>
            <person name="Doroghazi J.R."/>
            <person name="Metcalf W."/>
        </authorList>
    </citation>
    <scope>NUCLEOTIDE SEQUENCE [LARGE SCALE GENOMIC DNA]</scope>
    <source>
        <strain evidence="11 12">NRRL ISP-5550</strain>
    </source>
</reference>
<comment type="subcellular location">
    <subcellularLocation>
        <location evidence="1">Cell membrane</location>
        <topology evidence="1">Multi-pass membrane protein</topology>
    </subcellularLocation>
</comment>
<feature type="transmembrane region" description="Helical" evidence="9">
    <location>
        <begin position="159"/>
        <end position="178"/>
    </location>
</feature>
<evidence type="ECO:0000256" key="6">
    <source>
        <dbReference type="ARBA" id="ARBA00022989"/>
    </source>
</evidence>
<dbReference type="InterPro" id="IPR036259">
    <property type="entry name" value="MFS_trans_sf"/>
</dbReference>
<evidence type="ECO:0000256" key="7">
    <source>
        <dbReference type="ARBA" id="ARBA00023136"/>
    </source>
</evidence>
<evidence type="ECO:0000256" key="8">
    <source>
        <dbReference type="SAM" id="MobiDB-lite"/>
    </source>
</evidence>
<organism evidence="11 12">
    <name type="scientific">Streptomyces katrae</name>
    <dbReference type="NCBI Taxonomy" id="68223"/>
    <lineage>
        <taxon>Bacteria</taxon>
        <taxon>Bacillati</taxon>
        <taxon>Actinomycetota</taxon>
        <taxon>Actinomycetes</taxon>
        <taxon>Kitasatosporales</taxon>
        <taxon>Streptomycetaceae</taxon>
        <taxon>Streptomyces</taxon>
    </lineage>
</organism>
<feature type="transmembrane region" description="Helical" evidence="9">
    <location>
        <begin position="221"/>
        <end position="241"/>
    </location>
</feature>
<dbReference type="Proteomes" id="UP000033551">
    <property type="component" value="Unassembled WGS sequence"/>
</dbReference>
<dbReference type="PATRIC" id="fig|68223.7.peg.5663"/>
<evidence type="ECO:0000256" key="9">
    <source>
        <dbReference type="SAM" id="Phobius"/>
    </source>
</evidence>
<evidence type="ECO:0000256" key="5">
    <source>
        <dbReference type="ARBA" id="ARBA00022692"/>
    </source>
</evidence>
<evidence type="ECO:0000259" key="10">
    <source>
        <dbReference type="PROSITE" id="PS50850"/>
    </source>
</evidence>
<keyword evidence="5 9" id="KW-0812">Transmembrane</keyword>
<evidence type="ECO:0000256" key="2">
    <source>
        <dbReference type="ARBA" id="ARBA00007520"/>
    </source>
</evidence>
<evidence type="ECO:0000256" key="1">
    <source>
        <dbReference type="ARBA" id="ARBA00004651"/>
    </source>
</evidence>
<keyword evidence="12" id="KW-1185">Reference proteome</keyword>
<evidence type="ECO:0000256" key="3">
    <source>
        <dbReference type="ARBA" id="ARBA00022448"/>
    </source>
</evidence>
<accession>A0A0F4IBU3</accession>
<dbReference type="PANTHER" id="PTHR23501">
    <property type="entry name" value="MAJOR FACILITATOR SUPERFAMILY"/>
    <property type="match status" value="1"/>
</dbReference>
<dbReference type="PROSITE" id="PS50850">
    <property type="entry name" value="MFS"/>
    <property type="match status" value="1"/>
</dbReference>
<feature type="transmembrane region" description="Helical" evidence="9">
    <location>
        <begin position="190"/>
        <end position="209"/>
    </location>
</feature>
<dbReference type="AlphaFoldDB" id="A0A0F4IBU3"/>
<evidence type="ECO:0000256" key="4">
    <source>
        <dbReference type="ARBA" id="ARBA00022475"/>
    </source>
</evidence>
<name>A0A0F4IBU3_9ACTN</name>
<feature type="transmembrane region" description="Helical" evidence="9">
    <location>
        <begin position="97"/>
        <end position="115"/>
    </location>
</feature>
<dbReference type="PRINTS" id="PR01036">
    <property type="entry name" value="TCRTETB"/>
</dbReference>
<dbReference type="GO" id="GO:0022857">
    <property type="term" value="F:transmembrane transporter activity"/>
    <property type="evidence" value="ECO:0007669"/>
    <property type="project" value="InterPro"/>
</dbReference>
<dbReference type="STRING" id="68223.GCA_002028425_03675"/>
<dbReference type="OrthoDB" id="7375466at2"/>
<keyword evidence="3" id="KW-0813">Transport</keyword>